<keyword evidence="3" id="KW-0804">Transcription</keyword>
<dbReference type="GO" id="GO:0003700">
    <property type="term" value="F:DNA-binding transcription factor activity"/>
    <property type="evidence" value="ECO:0007669"/>
    <property type="project" value="InterPro"/>
</dbReference>
<dbReference type="PROSITE" id="PS50949">
    <property type="entry name" value="HTH_GNTR"/>
    <property type="match status" value="1"/>
</dbReference>
<dbReference type="InterPro" id="IPR000524">
    <property type="entry name" value="Tscrpt_reg_HTH_GntR"/>
</dbReference>
<dbReference type="EMBL" id="WUMK01000005">
    <property type="protein sequence ID" value="MXN46608.1"/>
    <property type="molecule type" value="Genomic_DNA"/>
</dbReference>
<accession>A0A6N8SG60</accession>
<evidence type="ECO:0000259" key="4">
    <source>
        <dbReference type="PROSITE" id="PS50949"/>
    </source>
</evidence>
<proteinExistence type="predicted"/>
<dbReference type="InterPro" id="IPR008920">
    <property type="entry name" value="TF_FadR/GntR_C"/>
</dbReference>
<dbReference type="Pfam" id="PF00392">
    <property type="entry name" value="GntR"/>
    <property type="match status" value="1"/>
</dbReference>
<keyword evidence="1" id="KW-0805">Transcription regulation</keyword>
<dbReference type="GO" id="GO:0003677">
    <property type="term" value="F:DNA binding"/>
    <property type="evidence" value="ECO:0007669"/>
    <property type="project" value="UniProtKB-KW"/>
</dbReference>
<dbReference type="Proteomes" id="UP000435802">
    <property type="component" value="Unassembled WGS sequence"/>
</dbReference>
<organism evidence="5 6">
    <name type="scientific">Shinella kummerowiae</name>
    <dbReference type="NCBI Taxonomy" id="417745"/>
    <lineage>
        <taxon>Bacteria</taxon>
        <taxon>Pseudomonadati</taxon>
        <taxon>Pseudomonadota</taxon>
        <taxon>Alphaproteobacteria</taxon>
        <taxon>Hyphomicrobiales</taxon>
        <taxon>Rhizobiaceae</taxon>
        <taxon>Shinella</taxon>
    </lineage>
</organism>
<dbReference type="OrthoDB" id="7618373at2"/>
<keyword evidence="2" id="KW-0238">DNA-binding</keyword>
<dbReference type="SUPFAM" id="SSF46785">
    <property type="entry name" value="Winged helix' DNA-binding domain"/>
    <property type="match status" value="1"/>
</dbReference>
<dbReference type="SMART" id="SM00345">
    <property type="entry name" value="HTH_GNTR"/>
    <property type="match status" value="1"/>
</dbReference>
<dbReference type="Gene3D" id="1.10.10.10">
    <property type="entry name" value="Winged helix-like DNA-binding domain superfamily/Winged helix DNA-binding domain"/>
    <property type="match status" value="1"/>
</dbReference>
<evidence type="ECO:0000256" key="1">
    <source>
        <dbReference type="ARBA" id="ARBA00023015"/>
    </source>
</evidence>
<dbReference type="InterPro" id="IPR036388">
    <property type="entry name" value="WH-like_DNA-bd_sf"/>
</dbReference>
<protein>
    <submittedName>
        <fullName evidence="5">FCD domain-containing protein</fullName>
    </submittedName>
</protein>
<evidence type="ECO:0000256" key="2">
    <source>
        <dbReference type="ARBA" id="ARBA00023125"/>
    </source>
</evidence>
<dbReference type="SMART" id="SM00895">
    <property type="entry name" value="FCD"/>
    <property type="match status" value="1"/>
</dbReference>
<reference evidence="5 6" key="1">
    <citation type="submission" date="2019-12" db="EMBL/GenBank/DDBJ databases">
        <title>Shinella kummerowiae sp. nov., a symbiotic bacterium isolated from root nodules of the herbal legume Kummerowia stipulacea.</title>
        <authorList>
            <person name="Gao J."/>
        </authorList>
    </citation>
    <scope>NUCLEOTIDE SEQUENCE [LARGE SCALE GENOMIC DNA]</scope>
    <source>
        <strain evidence="5 6">CCBAU 25048</strain>
    </source>
</reference>
<evidence type="ECO:0000313" key="6">
    <source>
        <dbReference type="Proteomes" id="UP000435802"/>
    </source>
</evidence>
<name>A0A6N8SG60_9HYPH</name>
<sequence length="234" mass="26120">MVDLSRGNVVEADEVDESDIVERIFDAVIEQRLPPGTKLSESALCDAFGVGRMRIRRSLLLLASREVVELHANRGAFVASPTPEQAREVFEARLALEPNIARLAVQRASAEDITALTRHLEMEYVAHKERRRHDAIRLSGQFHTLLAQVAGNAILIRTMKELVTRTSLIIGLFGAGVSNCRDDDHAAIVGAFHTRDAEKAAWMMTLHLRHIQDHLELGTKSTDSVDLMELFRKP</sequence>
<dbReference type="PANTHER" id="PTHR43537:SF53">
    <property type="entry name" value="HTH-TYPE TRANSCRIPTIONAL REPRESSOR NANR"/>
    <property type="match status" value="1"/>
</dbReference>
<dbReference type="InterPro" id="IPR036390">
    <property type="entry name" value="WH_DNA-bd_sf"/>
</dbReference>
<dbReference type="RefSeq" id="WP_160860135.1">
    <property type="nucleotide sequence ID" value="NZ_WUMK01000005.1"/>
</dbReference>
<dbReference type="PANTHER" id="PTHR43537">
    <property type="entry name" value="TRANSCRIPTIONAL REGULATOR, GNTR FAMILY"/>
    <property type="match status" value="1"/>
</dbReference>
<dbReference type="Gene3D" id="1.20.120.530">
    <property type="entry name" value="GntR ligand-binding domain-like"/>
    <property type="match status" value="1"/>
</dbReference>
<dbReference type="SUPFAM" id="SSF48008">
    <property type="entry name" value="GntR ligand-binding domain-like"/>
    <property type="match status" value="1"/>
</dbReference>
<evidence type="ECO:0000256" key="3">
    <source>
        <dbReference type="ARBA" id="ARBA00023163"/>
    </source>
</evidence>
<keyword evidence="6" id="KW-1185">Reference proteome</keyword>
<feature type="domain" description="HTH gntR-type" evidence="4">
    <location>
        <begin position="14"/>
        <end position="81"/>
    </location>
</feature>
<dbReference type="InterPro" id="IPR011711">
    <property type="entry name" value="GntR_C"/>
</dbReference>
<comment type="caution">
    <text evidence="5">The sequence shown here is derived from an EMBL/GenBank/DDBJ whole genome shotgun (WGS) entry which is preliminary data.</text>
</comment>
<evidence type="ECO:0000313" key="5">
    <source>
        <dbReference type="EMBL" id="MXN46608.1"/>
    </source>
</evidence>
<dbReference type="AlphaFoldDB" id="A0A6N8SG60"/>
<dbReference type="Pfam" id="PF07729">
    <property type="entry name" value="FCD"/>
    <property type="match status" value="1"/>
</dbReference>
<gene>
    <name evidence="5" type="ORF">GR138_15545</name>
</gene>